<dbReference type="RefSeq" id="WP_135087254.1">
    <property type="nucleotide sequence ID" value="NZ_SPDV01000021.1"/>
</dbReference>
<evidence type="ECO:0000313" key="6">
    <source>
        <dbReference type="Proteomes" id="UP000298213"/>
    </source>
</evidence>
<dbReference type="OrthoDB" id="7191628at2"/>
<evidence type="ECO:0000259" key="4">
    <source>
        <dbReference type="PROSITE" id="PS01124"/>
    </source>
</evidence>
<organism evidence="5 6">
    <name type="scientific">Sphingomonas parva</name>
    <dbReference type="NCBI Taxonomy" id="2555898"/>
    <lineage>
        <taxon>Bacteria</taxon>
        <taxon>Pseudomonadati</taxon>
        <taxon>Pseudomonadota</taxon>
        <taxon>Alphaproteobacteria</taxon>
        <taxon>Sphingomonadales</taxon>
        <taxon>Sphingomonadaceae</taxon>
        <taxon>Sphingomonas</taxon>
    </lineage>
</organism>
<dbReference type="PROSITE" id="PS00041">
    <property type="entry name" value="HTH_ARAC_FAMILY_1"/>
    <property type="match status" value="1"/>
</dbReference>
<dbReference type="SUPFAM" id="SSF46689">
    <property type="entry name" value="Homeodomain-like"/>
    <property type="match status" value="1"/>
</dbReference>
<name>A0A4Y8ZPS2_9SPHN</name>
<dbReference type="Gene3D" id="1.10.10.60">
    <property type="entry name" value="Homeodomain-like"/>
    <property type="match status" value="1"/>
</dbReference>
<dbReference type="InterPro" id="IPR009057">
    <property type="entry name" value="Homeodomain-like_sf"/>
</dbReference>
<dbReference type="SMART" id="SM00342">
    <property type="entry name" value="HTH_ARAC"/>
    <property type="match status" value="1"/>
</dbReference>
<proteinExistence type="predicted"/>
<keyword evidence="6" id="KW-1185">Reference proteome</keyword>
<evidence type="ECO:0000313" key="5">
    <source>
        <dbReference type="EMBL" id="TFI58003.1"/>
    </source>
</evidence>
<keyword evidence="3" id="KW-0804">Transcription</keyword>
<feature type="domain" description="HTH araC/xylS-type" evidence="4">
    <location>
        <begin position="217"/>
        <end position="317"/>
    </location>
</feature>
<protein>
    <submittedName>
        <fullName evidence="5">AraC family transcriptional regulator</fullName>
    </submittedName>
</protein>
<dbReference type="GO" id="GO:0003700">
    <property type="term" value="F:DNA-binding transcription factor activity"/>
    <property type="evidence" value="ECO:0007669"/>
    <property type="project" value="InterPro"/>
</dbReference>
<dbReference type="PROSITE" id="PS01124">
    <property type="entry name" value="HTH_ARAC_FAMILY_2"/>
    <property type="match status" value="1"/>
</dbReference>
<sequence>MTRAFDTNALPPHERFTFYREGMLGALYRMTPELAADPARFWARFEAREVAEAIAVHCRGTPHHIGRTRADIAAGAADCFFIFEQVGPAPVLFAPEGHEGFVAASGDLIVGDADTPFVTPATASYDHRFWMLPKATIEPMMPGAAARLARPVHLRGDQGVPALLGSYLRVLNAQSAHPEVAHNGAVTANLGHLLTIALGSAAPDERQRGAVAEARRQQALAAIERSFSDPTLDAATVAACLHISPRTLHAAFAPSGTSFAEALMLRRLQASRIALANPAARDQSVAAIAFACGFNDVSTFHRAFRRVYGATPSELRP</sequence>
<dbReference type="PANTHER" id="PTHR46796">
    <property type="entry name" value="HTH-TYPE TRANSCRIPTIONAL ACTIVATOR RHAS-RELATED"/>
    <property type="match status" value="1"/>
</dbReference>
<keyword evidence="2" id="KW-0238">DNA-binding</keyword>
<evidence type="ECO:0000256" key="2">
    <source>
        <dbReference type="ARBA" id="ARBA00023125"/>
    </source>
</evidence>
<dbReference type="AlphaFoldDB" id="A0A4Y8ZPS2"/>
<accession>A0A4Y8ZPS2</accession>
<gene>
    <name evidence="5" type="ORF">E2493_12470</name>
</gene>
<dbReference type="GO" id="GO:0043565">
    <property type="term" value="F:sequence-specific DNA binding"/>
    <property type="evidence" value="ECO:0007669"/>
    <property type="project" value="InterPro"/>
</dbReference>
<dbReference type="Pfam" id="PF12833">
    <property type="entry name" value="HTH_18"/>
    <property type="match status" value="1"/>
</dbReference>
<dbReference type="InterPro" id="IPR018060">
    <property type="entry name" value="HTH_AraC"/>
</dbReference>
<dbReference type="InterPro" id="IPR018062">
    <property type="entry name" value="HTH_AraC-typ_CS"/>
</dbReference>
<dbReference type="PRINTS" id="PR00032">
    <property type="entry name" value="HTHARAC"/>
</dbReference>
<evidence type="ECO:0000256" key="1">
    <source>
        <dbReference type="ARBA" id="ARBA00023015"/>
    </source>
</evidence>
<keyword evidence="1" id="KW-0805">Transcription regulation</keyword>
<reference evidence="5 6" key="1">
    <citation type="submission" date="2019-03" db="EMBL/GenBank/DDBJ databases">
        <title>Genome sequence of Sphingomonas sp. 17J27-24.</title>
        <authorList>
            <person name="Kim M."/>
            <person name="Maeng S."/>
            <person name="Sathiyaraj S."/>
        </authorList>
    </citation>
    <scope>NUCLEOTIDE SEQUENCE [LARGE SCALE GENOMIC DNA]</scope>
    <source>
        <strain evidence="5 6">17J27-24</strain>
    </source>
</reference>
<dbReference type="InterPro" id="IPR020449">
    <property type="entry name" value="Tscrpt_reg_AraC-type_HTH"/>
</dbReference>
<dbReference type="InterPro" id="IPR050204">
    <property type="entry name" value="AraC_XylS_family_regulators"/>
</dbReference>
<dbReference type="Proteomes" id="UP000298213">
    <property type="component" value="Unassembled WGS sequence"/>
</dbReference>
<evidence type="ECO:0000256" key="3">
    <source>
        <dbReference type="ARBA" id="ARBA00023163"/>
    </source>
</evidence>
<comment type="caution">
    <text evidence="5">The sequence shown here is derived from an EMBL/GenBank/DDBJ whole genome shotgun (WGS) entry which is preliminary data.</text>
</comment>
<dbReference type="EMBL" id="SPDV01000021">
    <property type="protein sequence ID" value="TFI58003.1"/>
    <property type="molecule type" value="Genomic_DNA"/>
</dbReference>
<dbReference type="PANTHER" id="PTHR46796:SF6">
    <property type="entry name" value="ARAC SUBFAMILY"/>
    <property type="match status" value="1"/>
</dbReference>